<reference evidence="1 2" key="1">
    <citation type="journal article" date="2008" name="Nature">
        <title>The genome of the model beetle and pest Tribolium castaneum.</title>
        <authorList>
            <consortium name="Tribolium Genome Sequencing Consortium"/>
            <person name="Richards S."/>
            <person name="Gibbs R.A."/>
            <person name="Weinstock G.M."/>
            <person name="Brown S.J."/>
            <person name="Denell R."/>
            <person name="Beeman R.W."/>
            <person name="Gibbs R."/>
            <person name="Beeman R.W."/>
            <person name="Brown S.J."/>
            <person name="Bucher G."/>
            <person name="Friedrich M."/>
            <person name="Grimmelikhuijzen C.J."/>
            <person name="Klingler M."/>
            <person name="Lorenzen M."/>
            <person name="Richards S."/>
            <person name="Roth S."/>
            <person name="Schroder R."/>
            <person name="Tautz D."/>
            <person name="Zdobnov E.M."/>
            <person name="Muzny D."/>
            <person name="Gibbs R.A."/>
            <person name="Weinstock G.M."/>
            <person name="Attaway T."/>
            <person name="Bell S."/>
            <person name="Buhay C.J."/>
            <person name="Chandrabose M.N."/>
            <person name="Chavez D."/>
            <person name="Clerk-Blankenburg K.P."/>
            <person name="Cree A."/>
            <person name="Dao M."/>
            <person name="Davis C."/>
            <person name="Chacko J."/>
            <person name="Dinh H."/>
            <person name="Dugan-Rocha S."/>
            <person name="Fowler G."/>
            <person name="Garner T.T."/>
            <person name="Garnes J."/>
            <person name="Gnirke A."/>
            <person name="Hawes A."/>
            <person name="Hernandez J."/>
            <person name="Hines S."/>
            <person name="Holder M."/>
            <person name="Hume J."/>
            <person name="Jhangiani S.N."/>
            <person name="Joshi V."/>
            <person name="Khan Z.M."/>
            <person name="Jackson L."/>
            <person name="Kovar C."/>
            <person name="Kowis A."/>
            <person name="Lee S."/>
            <person name="Lewis L.R."/>
            <person name="Margolis J."/>
            <person name="Morgan M."/>
            <person name="Nazareth L.V."/>
            <person name="Nguyen N."/>
            <person name="Okwuonu G."/>
            <person name="Parker D."/>
            <person name="Richards S."/>
            <person name="Ruiz S.J."/>
            <person name="Santibanez J."/>
            <person name="Savard J."/>
            <person name="Scherer S.E."/>
            <person name="Schneider B."/>
            <person name="Sodergren E."/>
            <person name="Tautz D."/>
            <person name="Vattahil S."/>
            <person name="Villasana D."/>
            <person name="White C.S."/>
            <person name="Wright R."/>
            <person name="Park Y."/>
            <person name="Beeman R.W."/>
            <person name="Lord J."/>
            <person name="Oppert B."/>
            <person name="Lorenzen M."/>
            <person name="Brown S."/>
            <person name="Wang L."/>
            <person name="Savard J."/>
            <person name="Tautz D."/>
            <person name="Richards S."/>
            <person name="Weinstock G."/>
            <person name="Gibbs R.A."/>
            <person name="Liu Y."/>
            <person name="Worley K."/>
            <person name="Weinstock G."/>
            <person name="Elsik C.G."/>
            <person name="Reese J.T."/>
            <person name="Elhaik E."/>
            <person name="Landan G."/>
            <person name="Graur D."/>
            <person name="Arensburger P."/>
            <person name="Atkinson P."/>
            <person name="Beeman R.W."/>
            <person name="Beidler J."/>
            <person name="Brown S.J."/>
            <person name="Demuth J.P."/>
            <person name="Drury D.W."/>
            <person name="Du Y.Z."/>
            <person name="Fujiwara H."/>
            <person name="Lorenzen M."/>
            <person name="Maselli V."/>
            <person name="Osanai M."/>
            <person name="Park Y."/>
            <person name="Robertson H.M."/>
            <person name="Tu Z."/>
            <person name="Wang J.J."/>
            <person name="Wang S."/>
            <person name="Richards S."/>
            <person name="Song H."/>
            <person name="Zhang L."/>
            <person name="Sodergren E."/>
            <person name="Werner D."/>
            <person name="Stanke M."/>
            <person name="Morgenstern B."/>
            <person name="Solovyev V."/>
            <person name="Kosarev P."/>
            <person name="Brown G."/>
            <person name="Chen H.C."/>
            <person name="Ermolaeva O."/>
            <person name="Hlavina W."/>
            <person name="Kapustin Y."/>
            <person name="Kiryutin B."/>
            <person name="Kitts P."/>
            <person name="Maglott D."/>
            <person name="Pruitt K."/>
            <person name="Sapojnikov V."/>
            <person name="Souvorov A."/>
            <person name="Mackey A.J."/>
            <person name="Waterhouse R.M."/>
            <person name="Wyder S."/>
            <person name="Zdobnov E.M."/>
            <person name="Zdobnov E.M."/>
            <person name="Wyder S."/>
            <person name="Kriventseva E.V."/>
            <person name="Kadowaki T."/>
            <person name="Bork P."/>
            <person name="Aranda M."/>
            <person name="Bao R."/>
            <person name="Beermann A."/>
            <person name="Berns N."/>
            <person name="Bolognesi R."/>
            <person name="Bonneton F."/>
            <person name="Bopp D."/>
            <person name="Brown S.J."/>
            <person name="Bucher G."/>
            <person name="Butts T."/>
            <person name="Chaumot A."/>
            <person name="Denell R.E."/>
            <person name="Ferrier D.E."/>
            <person name="Friedrich M."/>
            <person name="Gordon C.M."/>
            <person name="Jindra M."/>
            <person name="Klingler M."/>
            <person name="Lan Q."/>
            <person name="Lattorff H.M."/>
            <person name="Laudet V."/>
            <person name="von Levetsow C."/>
            <person name="Liu Z."/>
            <person name="Lutz R."/>
            <person name="Lynch J.A."/>
            <person name="da Fonseca R.N."/>
            <person name="Posnien N."/>
            <person name="Reuter R."/>
            <person name="Roth S."/>
            <person name="Savard J."/>
            <person name="Schinko J.B."/>
            <person name="Schmitt C."/>
            <person name="Schoppmeier M."/>
            <person name="Schroder R."/>
            <person name="Shippy T.D."/>
            <person name="Simonnet F."/>
            <person name="Marques-Souza H."/>
            <person name="Tautz D."/>
            <person name="Tomoyasu Y."/>
            <person name="Trauner J."/>
            <person name="Van der Zee M."/>
            <person name="Vervoort M."/>
            <person name="Wittkopp N."/>
            <person name="Wimmer E.A."/>
            <person name="Yang X."/>
            <person name="Jones A.K."/>
            <person name="Sattelle D.B."/>
            <person name="Ebert P.R."/>
            <person name="Nelson D."/>
            <person name="Scott J.G."/>
            <person name="Beeman R.W."/>
            <person name="Muthukrishnan S."/>
            <person name="Kramer K.J."/>
            <person name="Arakane Y."/>
            <person name="Beeman R.W."/>
            <person name="Zhu Q."/>
            <person name="Hogenkamp D."/>
            <person name="Dixit R."/>
            <person name="Oppert B."/>
            <person name="Jiang H."/>
            <person name="Zou Z."/>
            <person name="Marshall J."/>
            <person name="Elpidina E."/>
            <person name="Vinokurov K."/>
            <person name="Oppert C."/>
            <person name="Zou Z."/>
            <person name="Evans J."/>
            <person name="Lu Z."/>
            <person name="Zhao P."/>
            <person name="Sumathipala N."/>
            <person name="Altincicek B."/>
            <person name="Vilcinskas A."/>
            <person name="Williams M."/>
            <person name="Hultmark D."/>
            <person name="Hetru C."/>
            <person name="Jiang H."/>
            <person name="Grimmelikhuijzen C.J."/>
            <person name="Hauser F."/>
            <person name="Cazzamali G."/>
            <person name="Williamson M."/>
            <person name="Park Y."/>
            <person name="Li B."/>
            <person name="Tanaka Y."/>
            <person name="Predel R."/>
            <person name="Neupert S."/>
            <person name="Schachtner J."/>
            <person name="Verleyen P."/>
            <person name="Raible F."/>
            <person name="Bork P."/>
            <person name="Friedrich M."/>
            <person name="Walden K.K."/>
            <person name="Robertson H.M."/>
            <person name="Angeli S."/>
            <person name="Foret S."/>
            <person name="Bucher G."/>
            <person name="Schuetz S."/>
            <person name="Maleszka R."/>
            <person name="Wimmer E.A."/>
            <person name="Beeman R.W."/>
            <person name="Lorenzen M."/>
            <person name="Tomoyasu Y."/>
            <person name="Miller S.C."/>
            <person name="Grossmann D."/>
            <person name="Bucher G."/>
        </authorList>
    </citation>
    <scope>NUCLEOTIDE SEQUENCE [LARGE SCALE GENOMIC DNA]</scope>
    <source>
        <strain evidence="1 2">Georgia GA2</strain>
    </source>
</reference>
<evidence type="ECO:0000313" key="2">
    <source>
        <dbReference type="Proteomes" id="UP000007266"/>
    </source>
</evidence>
<accession>D6WP91</accession>
<dbReference type="EMBL" id="KQ971353">
    <property type="protein sequence ID" value="EFA06238.1"/>
    <property type="molecule type" value="Genomic_DNA"/>
</dbReference>
<evidence type="ECO:0000313" key="1">
    <source>
        <dbReference type="EMBL" id="EFA06238.1"/>
    </source>
</evidence>
<dbReference type="Proteomes" id="UP000007266">
    <property type="component" value="Linkage group 7"/>
</dbReference>
<protein>
    <submittedName>
        <fullName evidence="1">Uncharacterized protein</fullName>
    </submittedName>
</protein>
<organism evidence="1 2">
    <name type="scientific">Tribolium castaneum</name>
    <name type="common">Red flour beetle</name>
    <dbReference type="NCBI Taxonomy" id="7070"/>
    <lineage>
        <taxon>Eukaryota</taxon>
        <taxon>Metazoa</taxon>
        <taxon>Ecdysozoa</taxon>
        <taxon>Arthropoda</taxon>
        <taxon>Hexapoda</taxon>
        <taxon>Insecta</taxon>
        <taxon>Pterygota</taxon>
        <taxon>Neoptera</taxon>
        <taxon>Endopterygota</taxon>
        <taxon>Coleoptera</taxon>
        <taxon>Polyphaga</taxon>
        <taxon>Cucujiformia</taxon>
        <taxon>Tenebrionidae</taxon>
        <taxon>Tenebrionidae incertae sedis</taxon>
        <taxon>Tribolium</taxon>
    </lineage>
</organism>
<dbReference type="AlphaFoldDB" id="D6WP91"/>
<reference evidence="1 2" key="2">
    <citation type="journal article" date="2010" name="Nucleic Acids Res.">
        <title>BeetleBase in 2010: revisions to provide comprehensive genomic information for Tribolium castaneum.</title>
        <authorList>
            <person name="Kim H.S."/>
            <person name="Murphy T."/>
            <person name="Xia J."/>
            <person name="Caragea D."/>
            <person name="Park Y."/>
            <person name="Beeman R.W."/>
            <person name="Lorenzen M.D."/>
            <person name="Butcher S."/>
            <person name="Manak J.R."/>
            <person name="Brown S.J."/>
        </authorList>
    </citation>
    <scope>GENOME REANNOTATION</scope>
    <source>
        <strain evidence="1 2">Georgia GA2</strain>
    </source>
</reference>
<keyword evidence="2" id="KW-1185">Reference proteome</keyword>
<dbReference type="InParanoid" id="D6WP91"/>
<gene>
    <name evidence="1" type="primary">GLEAN_09088</name>
    <name evidence="1" type="ORF">TcasGA2_TC009088</name>
</gene>
<proteinExistence type="predicted"/>
<dbReference type="HOGENOM" id="CLU_2576965_0_0_1"/>
<name>D6WP91_TRICA</name>
<sequence length="81" mass="9154">MRAAAAGLIPTDFFLRGWIEFREVLVMTAGGEPLNQDVRDTCAGWEHAAMGDHRESGLRASKFLDSWLIFWKVLAGHDRDH</sequence>